<name>A0A6V7QF59_ANACO</name>
<feature type="compositionally biased region" description="Basic and acidic residues" evidence="6">
    <location>
        <begin position="181"/>
        <end position="196"/>
    </location>
</feature>
<feature type="region of interest" description="Disordered" evidence="6">
    <location>
        <begin position="268"/>
        <end position="288"/>
    </location>
</feature>
<evidence type="ECO:0000256" key="4">
    <source>
        <dbReference type="ARBA" id="ARBA00064110"/>
    </source>
</evidence>
<evidence type="ECO:0000256" key="5">
    <source>
        <dbReference type="PROSITE-ProRule" id="PRU00175"/>
    </source>
</evidence>
<dbReference type="Gene3D" id="3.30.40.10">
    <property type="entry name" value="Zinc/RING finger domain, C3HC4 (zinc finger)"/>
    <property type="match status" value="1"/>
</dbReference>
<evidence type="ECO:0000256" key="3">
    <source>
        <dbReference type="ARBA" id="ARBA00022833"/>
    </source>
</evidence>
<reference evidence="8" key="1">
    <citation type="submission" date="2020-07" db="EMBL/GenBank/DDBJ databases">
        <authorList>
            <person name="Lin J."/>
        </authorList>
    </citation>
    <scope>NUCLEOTIDE SEQUENCE</scope>
</reference>
<accession>A0A6V7QF59</accession>
<dbReference type="EMBL" id="LR862135">
    <property type="protein sequence ID" value="CAD1841710.1"/>
    <property type="molecule type" value="Genomic_DNA"/>
</dbReference>
<dbReference type="Gene3D" id="3.10.20.90">
    <property type="entry name" value="Phosphatidylinositol 3-kinase Catalytic Subunit, Chain A, domain 1"/>
    <property type="match status" value="1"/>
</dbReference>
<dbReference type="PROSITE" id="PS50089">
    <property type="entry name" value="ZF_RING_2"/>
    <property type="match status" value="1"/>
</dbReference>
<dbReference type="PANTHER" id="PTHR46293:SF1">
    <property type="entry name" value="OS03G0632800 PROTEIN"/>
    <property type="match status" value="1"/>
</dbReference>
<dbReference type="SUPFAM" id="SSF57850">
    <property type="entry name" value="RING/U-box"/>
    <property type="match status" value="1"/>
</dbReference>
<evidence type="ECO:0000256" key="2">
    <source>
        <dbReference type="ARBA" id="ARBA00022771"/>
    </source>
</evidence>
<dbReference type="PANTHER" id="PTHR46293">
    <property type="entry name" value="E3 UBIQUITIN PROTEIN LIGASE DRIP1"/>
    <property type="match status" value="1"/>
</dbReference>
<feature type="region of interest" description="Disordered" evidence="6">
    <location>
        <begin position="177"/>
        <end position="201"/>
    </location>
</feature>
<dbReference type="SMART" id="SM00184">
    <property type="entry name" value="RING"/>
    <property type="match status" value="1"/>
</dbReference>
<evidence type="ECO:0000256" key="1">
    <source>
        <dbReference type="ARBA" id="ARBA00022723"/>
    </source>
</evidence>
<evidence type="ECO:0000259" key="7">
    <source>
        <dbReference type="PROSITE" id="PS50089"/>
    </source>
</evidence>
<keyword evidence="1" id="KW-0479">Metal-binding</keyword>
<feature type="compositionally biased region" description="Basic and acidic residues" evidence="6">
    <location>
        <begin position="279"/>
        <end position="288"/>
    </location>
</feature>
<gene>
    <name evidence="8" type="ORF">CB5_LOCUS24921</name>
</gene>
<keyword evidence="3" id="KW-0862">Zinc</keyword>
<feature type="domain" description="RING-type" evidence="7">
    <location>
        <begin position="49"/>
        <end position="90"/>
    </location>
</feature>
<organism evidence="8">
    <name type="scientific">Ananas comosus var. bracteatus</name>
    <name type="common">red pineapple</name>
    <dbReference type="NCBI Taxonomy" id="296719"/>
    <lineage>
        <taxon>Eukaryota</taxon>
        <taxon>Viridiplantae</taxon>
        <taxon>Streptophyta</taxon>
        <taxon>Embryophyta</taxon>
        <taxon>Tracheophyta</taxon>
        <taxon>Spermatophyta</taxon>
        <taxon>Magnoliopsida</taxon>
        <taxon>Liliopsida</taxon>
        <taxon>Poales</taxon>
        <taxon>Bromeliaceae</taxon>
        <taxon>Bromelioideae</taxon>
        <taxon>Ananas</taxon>
    </lineage>
</organism>
<keyword evidence="2 5" id="KW-0863">Zinc-finger</keyword>
<dbReference type="GO" id="GO:0004842">
    <property type="term" value="F:ubiquitin-protein transferase activity"/>
    <property type="evidence" value="ECO:0007669"/>
    <property type="project" value="InterPro"/>
</dbReference>
<protein>
    <recommendedName>
        <fullName evidence="7">RING-type domain-containing protein</fullName>
    </recommendedName>
</protein>
<dbReference type="InterPro" id="IPR001841">
    <property type="entry name" value="Znf_RING"/>
</dbReference>
<dbReference type="InterPro" id="IPR017907">
    <property type="entry name" value="Znf_RING_CS"/>
</dbReference>
<dbReference type="GO" id="GO:0008270">
    <property type="term" value="F:zinc ion binding"/>
    <property type="evidence" value="ECO:0007669"/>
    <property type="project" value="UniProtKB-KW"/>
</dbReference>
<dbReference type="PROSITE" id="PS00518">
    <property type="entry name" value="ZF_RING_1"/>
    <property type="match status" value="1"/>
</dbReference>
<evidence type="ECO:0000313" key="8">
    <source>
        <dbReference type="EMBL" id="CAD1841710.1"/>
    </source>
</evidence>
<evidence type="ECO:0000256" key="6">
    <source>
        <dbReference type="SAM" id="MobiDB-lite"/>
    </source>
</evidence>
<dbReference type="FunFam" id="3.30.40.10:FF:000033">
    <property type="entry name" value="Polycomb group RING finger protein 3"/>
    <property type="match status" value="1"/>
</dbReference>
<proteinExistence type="predicted"/>
<dbReference type="Pfam" id="PF13923">
    <property type="entry name" value="zf-C3HC4_2"/>
    <property type="match status" value="1"/>
</dbReference>
<dbReference type="GO" id="GO:0051865">
    <property type="term" value="P:protein autoubiquitination"/>
    <property type="evidence" value="ECO:0007669"/>
    <property type="project" value="UniProtKB-ARBA"/>
</dbReference>
<sequence length="453" mass="50179">MQGWSLARASAGGGGDGARRAGAAAAAAAEAAEAAVMVKREVIAARVTCPLCKRLLRDATTISECLHTFCKKCIFEKLSDEETDCCPVCNIDLGCTPIEKLRPDHSLQDIRSKIFPFKRRKVEAPEAVTLPLRRKEKSLSSLVVSTPKVSTPAGFTGRRTKAIPRRTSALRGLGPIVSESVKQEHENADRHEEKSSSPDTMTKWLKTKDRLPKYHAVEKLTTFLWSTFFQATSNGEPSNHVNGSQLFAERSELWKPLNCLVEAANRTKSLKSGPQSPNIKDEQLNGPDTDGHIHRAKVREHSQKSKVQDGKNGSVFTPAATFRAKRAQGISRKRRERGASAHSLLGAAAAHGQRRFNPIWFSLIASFDQKGDPPLPQIPTNYLRIKDGNIPASFIQKYLVQKLNLSNEAEVEITCRGQLVEPTLTLQNIVEIWLRGDQQRECKLQLERPPRTS</sequence>
<dbReference type="InterPro" id="IPR044807">
    <property type="entry name" value="DRIP1-like"/>
</dbReference>
<dbReference type="InterPro" id="IPR013083">
    <property type="entry name" value="Znf_RING/FYVE/PHD"/>
</dbReference>
<dbReference type="CDD" id="cd16525">
    <property type="entry name" value="RING-HC_PCGF"/>
    <property type="match status" value="1"/>
</dbReference>
<comment type="subunit">
    <text evidence="4">Interacts with DREB2A.</text>
</comment>
<dbReference type="AlphaFoldDB" id="A0A6V7QF59"/>
<feature type="compositionally biased region" description="Polar residues" evidence="6">
    <location>
        <begin position="268"/>
        <end position="278"/>
    </location>
</feature>